<accession>A0A4Z0GP76</accession>
<dbReference type="Gene3D" id="3.20.20.140">
    <property type="entry name" value="Metal-dependent hydrolases"/>
    <property type="match status" value="1"/>
</dbReference>
<dbReference type="InterPro" id="IPR004013">
    <property type="entry name" value="PHP_dom"/>
</dbReference>
<sequence length="261" mass="30582">MPFDTHNHTQFSFDCEMRLEDALSKAQESHLNLIITEHCDLNERQEDGSSVEFPIEEYFAKYKAYRGNHLLLGIELGLDNRAAYIARNRAIVEKHSFDFVIGSVHNIQDYDICSDQGKNFLPKPDFFAHYLIYAENTINKNPFIDTFAHIDYPCRYLQYRDNVLRYSEYSILLDNFLSALIHHDICLEINLRLIDQKDFREGLNSIVRRYRELGGEYVTIGGDNHTPEAIGTKFHLGVEMARENHLIPVYFKNRKRIIDDL</sequence>
<dbReference type="EC" id="3.1.3.15" evidence="3 8"/>
<dbReference type="SUPFAM" id="SSF89550">
    <property type="entry name" value="PHP domain-like"/>
    <property type="match status" value="1"/>
</dbReference>
<evidence type="ECO:0000256" key="3">
    <source>
        <dbReference type="ARBA" id="ARBA00013085"/>
    </source>
</evidence>
<keyword evidence="4 8" id="KW-0028">Amino-acid biosynthesis</keyword>
<comment type="catalytic activity">
    <reaction evidence="7 8">
        <text>L-histidinol phosphate + H2O = L-histidinol + phosphate</text>
        <dbReference type="Rhea" id="RHEA:14465"/>
        <dbReference type="ChEBI" id="CHEBI:15377"/>
        <dbReference type="ChEBI" id="CHEBI:43474"/>
        <dbReference type="ChEBI" id="CHEBI:57699"/>
        <dbReference type="ChEBI" id="CHEBI:57980"/>
        <dbReference type="EC" id="3.1.3.15"/>
    </reaction>
</comment>
<reference evidence="10 11" key="1">
    <citation type="journal article" date="2015" name="Int. J. Syst. Evol. Microbiol.">
        <title>Sporolactobacillus shoreae sp. nov. and Sporolactobacillus spathodeae sp. nov., two spore-forming lactic acid bacteria isolated from tree barks in Thailand.</title>
        <authorList>
            <person name="Thamacharoensuk T."/>
            <person name="Kitahara M."/>
            <person name="Ohkuma M."/>
            <person name="Thongchul N."/>
            <person name="Tanasupawat S."/>
        </authorList>
    </citation>
    <scope>NUCLEOTIDE SEQUENCE [LARGE SCALE GENOMIC DNA]</scope>
    <source>
        <strain evidence="10 11">BK92</strain>
    </source>
</reference>
<dbReference type="InterPro" id="IPR016195">
    <property type="entry name" value="Pol/histidinol_Pase-like"/>
</dbReference>
<dbReference type="EMBL" id="SRJD01000010">
    <property type="protein sequence ID" value="TGA98017.1"/>
    <property type="molecule type" value="Genomic_DNA"/>
</dbReference>
<evidence type="ECO:0000256" key="5">
    <source>
        <dbReference type="ARBA" id="ARBA00022801"/>
    </source>
</evidence>
<keyword evidence="6 8" id="KW-0368">Histidine biosynthesis</keyword>
<dbReference type="Proteomes" id="UP000298347">
    <property type="component" value="Unassembled WGS sequence"/>
</dbReference>
<evidence type="ECO:0000256" key="7">
    <source>
        <dbReference type="ARBA" id="ARBA00049158"/>
    </source>
</evidence>
<dbReference type="RefSeq" id="WP_135348680.1">
    <property type="nucleotide sequence ID" value="NZ_SRJD01000010.1"/>
</dbReference>
<dbReference type="PANTHER" id="PTHR21039">
    <property type="entry name" value="HISTIDINOL PHOSPHATASE-RELATED"/>
    <property type="match status" value="1"/>
</dbReference>
<evidence type="ECO:0000259" key="9">
    <source>
        <dbReference type="Pfam" id="PF02811"/>
    </source>
</evidence>
<evidence type="ECO:0000256" key="1">
    <source>
        <dbReference type="ARBA" id="ARBA00004970"/>
    </source>
</evidence>
<feature type="domain" description="PHP" evidence="9">
    <location>
        <begin position="4"/>
        <end position="190"/>
    </location>
</feature>
<dbReference type="GO" id="GO:0004401">
    <property type="term" value="F:histidinol-phosphatase activity"/>
    <property type="evidence" value="ECO:0007669"/>
    <property type="project" value="UniProtKB-UniRule"/>
</dbReference>
<dbReference type="GO" id="GO:0005737">
    <property type="term" value="C:cytoplasm"/>
    <property type="evidence" value="ECO:0007669"/>
    <property type="project" value="TreeGrafter"/>
</dbReference>
<comment type="caution">
    <text evidence="10">The sequence shown here is derived from an EMBL/GenBank/DDBJ whole genome shotgun (WGS) entry which is preliminary data.</text>
</comment>
<protein>
    <recommendedName>
        <fullName evidence="3 8">Histidinol-phosphatase</fullName>
        <shortName evidence="8">HolPase</shortName>
        <ecNumber evidence="3 8">3.1.3.15</ecNumber>
    </recommendedName>
</protein>
<keyword evidence="11" id="KW-1185">Reference proteome</keyword>
<name>A0A4Z0GP76_9BACL</name>
<comment type="pathway">
    <text evidence="1 8">Amino-acid biosynthesis; L-histidine biosynthesis; L-histidine from 5-phospho-alpha-D-ribose 1-diphosphate: step 8/9.</text>
</comment>
<evidence type="ECO:0000313" key="11">
    <source>
        <dbReference type="Proteomes" id="UP000298347"/>
    </source>
</evidence>
<comment type="similarity">
    <text evidence="2 8">Belongs to the PHP hydrolase family. HisK subfamily.</text>
</comment>
<dbReference type="AlphaFoldDB" id="A0A4Z0GP76"/>
<keyword evidence="5 8" id="KW-0378">Hydrolase</keyword>
<evidence type="ECO:0000256" key="8">
    <source>
        <dbReference type="RuleBase" id="RU366003"/>
    </source>
</evidence>
<dbReference type="PANTHER" id="PTHR21039:SF0">
    <property type="entry name" value="HISTIDINOL-PHOSPHATASE"/>
    <property type="match status" value="1"/>
</dbReference>
<evidence type="ECO:0000313" key="10">
    <source>
        <dbReference type="EMBL" id="TGA98017.1"/>
    </source>
</evidence>
<dbReference type="GO" id="GO:0000105">
    <property type="term" value="P:L-histidine biosynthetic process"/>
    <property type="evidence" value="ECO:0007669"/>
    <property type="project" value="UniProtKB-UniRule"/>
</dbReference>
<dbReference type="InterPro" id="IPR010140">
    <property type="entry name" value="Histidinol_P_phosphatase_HisJ"/>
</dbReference>
<evidence type="ECO:0000256" key="6">
    <source>
        <dbReference type="ARBA" id="ARBA00023102"/>
    </source>
</evidence>
<dbReference type="OrthoDB" id="9775255at2"/>
<evidence type="ECO:0000256" key="2">
    <source>
        <dbReference type="ARBA" id="ARBA00009152"/>
    </source>
</evidence>
<gene>
    <name evidence="10" type="ORF">E4665_10165</name>
</gene>
<evidence type="ECO:0000256" key="4">
    <source>
        <dbReference type="ARBA" id="ARBA00022605"/>
    </source>
</evidence>
<proteinExistence type="inferred from homology"/>
<dbReference type="UniPathway" id="UPA00031">
    <property type="reaction ID" value="UER00013"/>
</dbReference>
<organism evidence="10 11">
    <name type="scientific">Sporolactobacillus shoreae</name>
    <dbReference type="NCBI Taxonomy" id="1465501"/>
    <lineage>
        <taxon>Bacteria</taxon>
        <taxon>Bacillati</taxon>
        <taxon>Bacillota</taxon>
        <taxon>Bacilli</taxon>
        <taxon>Bacillales</taxon>
        <taxon>Sporolactobacillaceae</taxon>
        <taxon>Sporolactobacillus</taxon>
    </lineage>
</organism>
<dbReference type="Pfam" id="PF02811">
    <property type="entry name" value="PHP"/>
    <property type="match status" value="1"/>
</dbReference>